<dbReference type="Proteomes" id="UP000244336">
    <property type="component" value="Chromosome 9"/>
</dbReference>
<organism evidence="3 4">
    <name type="scientific">Panicum hallii var. hallii</name>
    <dbReference type="NCBI Taxonomy" id="1504633"/>
    <lineage>
        <taxon>Eukaryota</taxon>
        <taxon>Viridiplantae</taxon>
        <taxon>Streptophyta</taxon>
        <taxon>Embryophyta</taxon>
        <taxon>Tracheophyta</taxon>
        <taxon>Spermatophyta</taxon>
        <taxon>Magnoliopsida</taxon>
        <taxon>Liliopsida</taxon>
        <taxon>Poales</taxon>
        <taxon>Poaceae</taxon>
        <taxon>PACMAD clade</taxon>
        <taxon>Panicoideae</taxon>
        <taxon>Panicodae</taxon>
        <taxon>Paniceae</taxon>
        <taxon>Panicinae</taxon>
        <taxon>Panicum</taxon>
        <taxon>Panicum sect. Panicum</taxon>
    </lineage>
</organism>
<gene>
    <name evidence="3" type="ORF">GQ55_9G110900</name>
</gene>
<feature type="region of interest" description="Disordered" evidence="1">
    <location>
        <begin position="31"/>
        <end position="103"/>
    </location>
</feature>
<evidence type="ECO:0000313" key="3">
    <source>
        <dbReference type="EMBL" id="PUZ37330.1"/>
    </source>
</evidence>
<feature type="signal peptide" evidence="2">
    <location>
        <begin position="1"/>
        <end position="30"/>
    </location>
</feature>
<protein>
    <submittedName>
        <fullName evidence="3">Uncharacterized protein</fullName>
    </submittedName>
</protein>
<evidence type="ECO:0000256" key="1">
    <source>
        <dbReference type="SAM" id="MobiDB-lite"/>
    </source>
</evidence>
<name>A0A2T7C1V8_9POAL</name>
<keyword evidence="4" id="KW-1185">Reference proteome</keyword>
<dbReference type="Gramene" id="PUZ37330">
    <property type="protein sequence ID" value="PUZ37330"/>
    <property type="gene ID" value="GQ55_9G110900"/>
</dbReference>
<accession>A0A2T7C1V8</accession>
<dbReference type="InterPro" id="IPR000318">
    <property type="entry name" value="Nase_comp1_CS"/>
</dbReference>
<keyword evidence="2" id="KW-0732">Signal</keyword>
<feature type="chain" id="PRO_5015713300" evidence="2">
    <location>
        <begin position="31"/>
        <end position="118"/>
    </location>
</feature>
<dbReference type="PROSITE" id="PS00699">
    <property type="entry name" value="NITROGENASE_1_1"/>
    <property type="match status" value="1"/>
</dbReference>
<proteinExistence type="predicted"/>
<feature type="compositionally biased region" description="Basic residues" evidence="1">
    <location>
        <begin position="41"/>
        <end position="58"/>
    </location>
</feature>
<evidence type="ECO:0000313" key="4">
    <source>
        <dbReference type="Proteomes" id="UP000244336"/>
    </source>
</evidence>
<dbReference type="AlphaFoldDB" id="A0A2T7C1V8"/>
<dbReference type="EMBL" id="CM009757">
    <property type="protein sequence ID" value="PUZ37330.1"/>
    <property type="molecule type" value="Genomic_DNA"/>
</dbReference>
<evidence type="ECO:0000256" key="2">
    <source>
        <dbReference type="SAM" id="SignalP"/>
    </source>
</evidence>
<reference evidence="3 4" key="1">
    <citation type="submission" date="2018-04" db="EMBL/GenBank/DDBJ databases">
        <title>WGS assembly of Panicum hallii var. hallii HAL2.</title>
        <authorList>
            <person name="Lovell J."/>
            <person name="Jenkins J."/>
            <person name="Lowry D."/>
            <person name="Mamidi S."/>
            <person name="Sreedasyam A."/>
            <person name="Weng X."/>
            <person name="Barry K."/>
            <person name="Bonette J."/>
            <person name="Campitelli B."/>
            <person name="Daum C."/>
            <person name="Gordon S."/>
            <person name="Gould B."/>
            <person name="Lipzen A."/>
            <person name="MacQueen A."/>
            <person name="Palacio-Mejia J."/>
            <person name="Plott C."/>
            <person name="Shakirov E."/>
            <person name="Shu S."/>
            <person name="Yoshinaga Y."/>
            <person name="Zane M."/>
            <person name="Rokhsar D."/>
            <person name="Grimwood J."/>
            <person name="Schmutz J."/>
            <person name="Juenger T."/>
        </authorList>
    </citation>
    <scope>NUCLEOTIDE SEQUENCE [LARGE SCALE GENOMIC DNA]</scope>
    <source>
        <strain evidence="4">cv. HAL2</strain>
    </source>
</reference>
<sequence length="118" mass="12080">MELSGCKALLLAALIIASSRLLHGPAGCSACGVPGSGASRPGRRGRRRGSQAARRRRGAAVLGPRRARVLPGRSSGEVPPGDAGGAAGSRRREDGGRPLALESPARVRTIARVQVSVR</sequence>